<dbReference type="RefSeq" id="WP_147665276.1">
    <property type="nucleotide sequence ID" value="NZ_CP042905.2"/>
</dbReference>
<dbReference type="OrthoDB" id="144892at2157"/>
<sequence>MTDQIHCPQCGALAKHDQKFCESCGSEIPQGISIEKKQDYTSNVGLFDPSHLNYVLQEKYWDFGSGPIYDEGGNQIGKMKRKLLSLRAKIELLEMNGHIGASIHRKIVAIKPSYDLKDENEVLIARFQKTLLSVFRPKFELKDPNGNIIFTAFGKFMGFDFEIYKGSDNLKQNLIAEIHKTDRWKDVFFGGIIDFKDTYAIRVHDKSVDRRLLLGFVITIDNVLHDQ</sequence>
<reference evidence="2 3" key="2">
    <citation type="journal article" date="2024" name="Int. J. Syst. Evol. Microbiol.">
        <title>Promethearchaeum syntrophicum gen. nov., sp. nov., an anaerobic, obligately syntrophic archaeon, the first isolate of the lineage 'Asgard' archaea, and proposal of the new archaeal phylum Promethearchaeota phyl. nov. and kingdom Promethearchaeati regn. nov.</title>
        <authorList>
            <person name="Imachi H."/>
            <person name="Nobu M.K."/>
            <person name="Kato S."/>
            <person name="Takaki Y."/>
            <person name="Miyazaki M."/>
            <person name="Miyata M."/>
            <person name="Ogawara M."/>
            <person name="Saito Y."/>
            <person name="Sakai S."/>
            <person name="Tahara Y.O."/>
            <person name="Takano Y."/>
            <person name="Tasumi E."/>
            <person name="Uematsu K."/>
            <person name="Yoshimura T."/>
            <person name="Itoh T."/>
            <person name="Ohkuma M."/>
            <person name="Takai K."/>
        </authorList>
    </citation>
    <scope>NUCLEOTIDE SEQUENCE [LARGE SCALE GENOMIC DNA]</scope>
    <source>
        <strain evidence="2 3">MK-D1</strain>
    </source>
</reference>
<dbReference type="Gene3D" id="2.40.160.200">
    <property type="entry name" value="LURP1-related"/>
    <property type="match status" value="1"/>
</dbReference>
<evidence type="ECO:0000313" key="3">
    <source>
        <dbReference type="Proteomes" id="UP000321408"/>
    </source>
</evidence>
<reference evidence="2 3" key="1">
    <citation type="journal article" date="2020" name="Nature">
        <title>Isolation of an archaeon at the prokaryote-eukaryote interface.</title>
        <authorList>
            <person name="Imachi H."/>
            <person name="Nobu M.K."/>
            <person name="Nakahara N."/>
            <person name="Morono Y."/>
            <person name="Ogawara M."/>
            <person name="Takaki Y."/>
            <person name="Takano Y."/>
            <person name="Uematsu K."/>
            <person name="Ikuta T."/>
            <person name="Ito M."/>
            <person name="Matsui Y."/>
            <person name="Miyazaki M."/>
            <person name="Murata K."/>
            <person name="Saito Y."/>
            <person name="Sakai S."/>
            <person name="Song C."/>
            <person name="Tasumi E."/>
            <person name="Yamanaka Y."/>
            <person name="Yamaguchi T."/>
            <person name="Kamagata Y."/>
            <person name="Tamaki H."/>
            <person name="Takai K."/>
        </authorList>
    </citation>
    <scope>NUCLEOTIDE SEQUENCE [LARGE SCALE GENOMIC DNA]</scope>
    <source>
        <strain evidence="2 3">MK-D1</strain>
    </source>
</reference>
<name>A0A5B9DDR0_9ARCH</name>
<organism evidence="2 3">
    <name type="scientific">Promethearchaeum syntrophicum</name>
    <dbReference type="NCBI Taxonomy" id="2594042"/>
    <lineage>
        <taxon>Archaea</taxon>
        <taxon>Promethearchaeati</taxon>
        <taxon>Promethearchaeota</taxon>
        <taxon>Promethearchaeia</taxon>
        <taxon>Promethearchaeales</taxon>
        <taxon>Promethearchaeaceae</taxon>
        <taxon>Promethearchaeum</taxon>
    </lineage>
</organism>
<gene>
    <name evidence="2" type="ORF">DSAG12_02977</name>
</gene>
<dbReference type="InterPro" id="IPR038595">
    <property type="entry name" value="LOR_sf"/>
</dbReference>
<dbReference type="Proteomes" id="UP000321408">
    <property type="component" value="Chromosome"/>
</dbReference>
<dbReference type="KEGG" id="psyt:DSAG12_02977"/>
<comment type="similarity">
    <text evidence="1">Belongs to the LOR family.</text>
</comment>
<dbReference type="Pfam" id="PF04525">
    <property type="entry name" value="LOR"/>
    <property type="match status" value="1"/>
</dbReference>
<accession>A0A5B9DDR0</accession>
<dbReference type="InterPro" id="IPR007612">
    <property type="entry name" value="LOR"/>
</dbReference>
<dbReference type="SUPFAM" id="SSF54518">
    <property type="entry name" value="Tubby C-terminal domain-like"/>
    <property type="match status" value="1"/>
</dbReference>
<protein>
    <submittedName>
        <fullName evidence="2">LURP-one-related family protein</fullName>
    </submittedName>
</protein>
<evidence type="ECO:0000256" key="1">
    <source>
        <dbReference type="ARBA" id="ARBA00005437"/>
    </source>
</evidence>
<proteinExistence type="inferred from homology"/>
<dbReference type="EMBL" id="CP042905">
    <property type="protein sequence ID" value="QEE17145.1"/>
    <property type="molecule type" value="Genomic_DNA"/>
</dbReference>
<dbReference type="InterPro" id="IPR025659">
    <property type="entry name" value="Tubby-like_C"/>
</dbReference>
<evidence type="ECO:0000313" key="2">
    <source>
        <dbReference type="EMBL" id="QEE17145.1"/>
    </source>
</evidence>
<keyword evidence="3" id="KW-1185">Reference proteome</keyword>
<dbReference type="GeneID" id="41330953"/>
<dbReference type="AlphaFoldDB" id="A0A5B9DDR0"/>